<keyword evidence="4 10" id="KW-0812">Transmembrane</keyword>
<evidence type="ECO:0000256" key="9">
    <source>
        <dbReference type="ARBA" id="ARBA00023160"/>
    </source>
</evidence>
<feature type="transmembrane region" description="Helical" evidence="10">
    <location>
        <begin position="277"/>
        <end position="295"/>
    </location>
</feature>
<evidence type="ECO:0000313" key="11">
    <source>
        <dbReference type="EMBL" id="CAL4163611.1"/>
    </source>
</evidence>
<dbReference type="EC" id="2.3.1.199" evidence="10"/>
<sequence>MPPNQHGSAQCAEEETEEVITHTKLCSGDASFLRGKHMKDNSITSIVKEDNSLKSDLAAEKQLHRRGFYSAIIIILSYFYGQINMAGSMEPDKRQNTWLLMQSPVTTVFFSLIFIFFVTVAGPWMMRGRPPMKGLKSLMIAYNIVQIVMSTWIFYMSSMGGWMTNYSWTCQLCDYSNKPQAIMMMHAAYWYYIAKFVDFIDTIFFVAHKKYEHISLLHVVHHAVMPVNCWYGLRFMPGGHCTFGFFLNCFVHMVMYTYYLLSALGPQFKKYLWWKRYLTNLQLGQFCLVILHSAQLAFVDCSIPVEVIRWVAGTAFLFLSLFADFYWNAYITGKAKQKALDKNKIQ</sequence>
<dbReference type="EMBL" id="CAXKWB010046375">
    <property type="protein sequence ID" value="CAL4163611.1"/>
    <property type="molecule type" value="Genomic_DNA"/>
</dbReference>
<feature type="transmembrane region" description="Helical" evidence="10">
    <location>
        <begin position="307"/>
        <end position="327"/>
    </location>
</feature>
<dbReference type="GO" id="GO:0019367">
    <property type="term" value="P:fatty acid elongation, saturated fatty acid"/>
    <property type="evidence" value="ECO:0007669"/>
    <property type="project" value="TreeGrafter"/>
</dbReference>
<evidence type="ECO:0000256" key="5">
    <source>
        <dbReference type="ARBA" id="ARBA00022832"/>
    </source>
</evidence>
<organism evidence="11 12">
    <name type="scientific">Meganyctiphanes norvegica</name>
    <name type="common">Northern krill</name>
    <name type="synonym">Thysanopoda norvegica</name>
    <dbReference type="NCBI Taxonomy" id="48144"/>
    <lineage>
        <taxon>Eukaryota</taxon>
        <taxon>Metazoa</taxon>
        <taxon>Ecdysozoa</taxon>
        <taxon>Arthropoda</taxon>
        <taxon>Crustacea</taxon>
        <taxon>Multicrustacea</taxon>
        <taxon>Malacostraca</taxon>
        <taxon>Eumalacostraca</taxon>
        <taxon>Eucarida</taxon>
        <taxon>Euphausiacea</taxon>
        <taxon>Euphausiidae</taxon>
        <taxon>Meganyctiphanes</taxon>
    </lineage>
</organism>
<dbReference type="PANTHER" id="PTHR11157:SF69">
    <property type="entry name" value="ELONGATION OF VERY LONG CHAIN FATTY ACIDS PROTEIN 7"/>
    <property type="match status" value="1"/>
</dbReference>
<keyword evidence="12" id="KW-1185">Reference proteome</keyword>
<dbReference type="InterPro" id="IPR002076">
    <property type="entry name" value="ELO_fam"/>
</dbReference>
<feature type="transmembrane region" description="Helical" evidence="10">
    <location>
        <begin position="189"/>
        <end position="207"/>
    </location>
</feature>
<evidence type="ECO:0000313" key="12">
    <source>
        <dbReference type="Proteomes" id="UP001497623"/>
    </source>
</evidence>
<evidence type="ECO:0000256" key="8">
    <source>
        <dbReference type="ARBA" id="ARBA00023136"/>
    </source>
</evidence>
<dbReference type="Pfam" id="PF01151">
    <property type="entry name" value="ELO"/>
    <property type="match status" value="1"/>
</dbReference>
<keyword evidence="8 10" id="KW-0472">Membrane</keyword>
<dbReference type="Proteomes" id="UP001497623">
    <property type="component" value="Unassembled WGS sequence"/>
</dbReference>
<comment type="similarity">
    <text evidence="10">Belongs to the ELO family.</text>
</comment>
<feature type="transmembrane region" description="Helical" evidence="10">
    <location>
        <begin position="214"/>
        <end position="233"/>
    </location>
</feature>
<dbReference type="GO" id="GO:0034626">
    <property type="term" value="P:fatty acid elongation, polyunsaturated fatty acid"/>
    <property type="evidence" value="ECO:0007669"/>
    <property type="project" value="TreeGrafter"/>
</dbReference>
<dbReference type="GO" id="GO:0034625">
    <property type="term" value="P:fatty acid elongation, monounsaturated fatty acid"/>
    <property type="evidence" value="ECO:0007669"/>
    <property type="project" value="TreeGrafter"/>
</dbReference>
<evidence type="ECO:0000256" key="1">
    <source>
        <dbReference type="ARBA" id="ARBA00004141"/>
    </source>
</evidence>
<dbReference type="AlphaFoldDB" id="A0AAV2S8F6"/>
<feature type="transmembrane region" description="Helical" evidence="10">
    <location>
        <begin position="67"/>
        <end position="85"/>
    </location>
</feature>
<name>A0AAV2S8F6_MEGNR</name>
<reference evidence="11 12" key="1">
    <citation type="submission" date="2024-05" db="EMBL/GenBank/DDBJ databases">
        <authorList>
            <person name="Wallberg A."/>
        </authorList>
    </citation>
    <scope>NUCLEOTIDE SEQUENCE [LARGE SCALE GENOMIC DNA]</scope>
</reference>
<keyword evidence="5 10" id="KW-0276">Fatty acid metabolism</keyword>
<keyword evidence="3 10" id="KW-0808">Transferase</keyword>
<keyword evidence="9 10" id="KW-0275">Fatty acid biosynthesis</keyword>
<evidence type="ECO:0000256" key="2">
    <source>
        <dbReference type="ARBA" id="ARBA00022516"/>
    </source>
</evidence>
<feature type="transmembrane region" description="Helical" evidence="10">
    <location>
        <begin position="245"/>
        <end position="265"/>
    </location>
</feature>
<comment type="caution">
    <text evidence="11">The sequence shown here is derived from an EMBL/GenBank/DDBJ whole genome shotgun (WGS) entry which is preliminary data.</text>
</comment>
<evidence type="ECO:0000256" key="3">
    <source>
        <dbReference type="ARBA" id="ARBA00022679"/>
    </source>
</evidence>
<evidence type="ECO:0000256" key="4">
    <source>
        <dbReference type="ARBA" id="ARBA00022692"/>
    </source>
</evidence>
<dbReference type="GO" id="GO:0009922">
    <property type="term" value="F:fatty acid elongase activity"/>
    <property type="evidence" value="ECO:0007669"/>
    <property type="project" value="UniProtKB-EC"/>
</dbReference>
<dbReference type="GO" id="GO:0042761">
    <property type="term" value="P:very long-chain fatty acid biosynthetic process"/>
    <property type="evidence" value="ECO:0007669"/>
    <property type="project" value="TreeGrafter"/>
</dbReference>
<accession>A0AAV2S8F6</accession>
<keyword evidence="6 10" id="KW-1133">Transmembrane helix</keyword>
<comment type="subcellular location">
    <subcellularLocation>
        <location evidence="1">Membrane</location>
        <topology evidence="1">Multi-pass membrane protein</topology>
    </subcellularLocation>
</comment>
<feature type="transmembrane region" description="Helical" evidence="10">
    <location>
        <begin position="105"/>
        <end position="126"/>
    </location>
</feature>
<keyword evidence="7 10" id="KW-0443">Lipid metabolism</keyword>
<evidence type="ECO:0000256" key="10">
    <source>
        <dbReference type="RuleBase" id="RU361115"/>
    </source>
</evidence>
<comment type="catalytic activity">
    <reaction evidence="10">
        <text>a very-long-chain acyl-CoA + malonyl-CoA + H(+) = a very-long-chain 3-oxoacyl-CoA + CO2 + CoA</text>
        <dbReference type="Rhea" id="RHEA:32727"/>
        <dbReference type="ChEBI" id="CHEBI:15378"/>
        <dbReference type="ChEBI" id="CHEBI:16526"/>
        <dbReference type="ChEBI" id="CHEBI:57287"/>
        <dbReference type="ChEBI" id="CHEBI:57384"/>
        <dbReference type="ChEBI" id="CHEBI:90725"/>
        <dbReference type="ChEBI" id="CHEBI:90736"/>
        <dbReference type="EC" id="2.3.1.199"/>
    </reaction>
</comment>
<evidence type="ECO:0000256" key="7">
    <source>
        <dbReference type="ARBA" id="ARBA00023098"/>
    </source>
</evidence>
<comment type="caution">
    <text evidence="10">Lacks conserved residue(s) required for the propagation of feature annotation.</text>
</comment>
<proteinExistence type="inferred from homology"/>
<evidence type="ECO:0000256" key="6">
    <source>
        <dbReference type="ARBA" id="ARBA00022989"/>
    </source>
</evidence>
<keyword evidence="2 10" id="KW-0444">Lipid biosynthesis</keyword>
<protein>
    <recommendedName>
        <fullName evidence="10">Elongation of very long chain fatty acids protein</fullName>
        <ecNumber evidence="10">2.3.1.199</ecNumber>
    </recommendedName>
    <alternativeName>
        <fullName evidence="10">Very-long-chain 3-oxoacyl-CoA synthase</fullName>
    </alternativeName>
</protein>
<dbReference type="PANTHER" id="PTHR11157">
    <property type="entry name" value="FATTY ACID ACYL TRANSFERASE-RELATED"/>
    <property type="match status" value="1"/>
</dbReference>
<gene>
    <name evidence="11" type="ORF">MNOR_LOCUS33029</name>
</gene>
<feature type="transmembrane region" description="Helical" evidence="10">
    <location>
        <begin position="138"/>
        <end position="155"/>
    </location>
</feature>
<dbReference type="GO" id="GO:0030148">
    <property type="term" value="P:sphingolipid biosynthetic process"/>
    <property type="evidence" value="ECO:0007669"/>
    <property type="project" value="TreeGrafter"/>
</dbReference>
<dbReference type="GO" id="GO:0005789">
    <property type="term" value="C:endoplasmic reticulum membrane"/>
    <property type="evidence" value="ECO:0007669"/>
    <property type="project" value="TreeGrafter"/>
</dbReference>